<evidence type="ECO:0000313" key="5">
    <source>
        <dbReference type="Proteomes" id="UP001141327"/>
    </source>
</evidence>
<evidence type="ECO:0000313" key="4">
    <source>
        <dbReference type="EMBL" id="KAJ4459098.1"/>
    </source>
</evidence>
<feature type="domain" description="Proteasome component Ecm29 N-terminal" evidence="3">
    <location>
        <begin position="6"/>
        <end position="594"/>
    </location>
</feature>
<keyword evidence="1" id="KW-0677">Repeat</keyword>
<evidence type="ECO:0000259" key="3">
    <source>
        <dbReference type="Pfam" id="PF13001"/>
    </source>
</evidence>
<dbReference type="InterPro" id="IPR024372">
    <property type="entry name" value="Ecm29_N"/>
</dbReference>
<evidence type="ECO:0000256" key="2">
    <source>
        <dbReference type="SAM" id="MobiDB-lite"/>
    </source>
</evidence>
<dbReference type="Gene3D" id="1.25.10.10">
    <property type="entry name" value="Leucine-rich Repeat Variant"/>
    <property type="match status" value="3"/>
</dbReference>
<dbReference type="SUPFAM" id="SSF48371">
    <property type="entry name" value="ARM repeat"/>
    <property type="match status" value="3"/>
</dbReference>
<dbReference type="Proteomes" id="UP001141327">
    <property type="component" value="Unassembled WGS sequence"/>
</dbReference>
<keyword evidence="4" id="KW-0647">Proteasome</keyword>
<comment type="caution">
    <text evidence="4">The sequence shown here is derived from an EMBL/GenBank/DDBJ whole genome shotgun (WGS) entry which is preliminary data.</text>
</comment>
<evidence type="ECO:0000256" key="1">
    <source>
        <dbReference type="ARBA" id="ARBA00022737"/>
    </source>
</evidence>
<gene>
    <name evidence="4" type="ORF">PAPYR_4887</name>
</gene>
<dbReference type="InterPro" id="IPR011989">
    <property type="entry name" value="ARM-like"/>
</dbReference>
<dbReference type="Pfam" id="PF13001">
    <property type="entry name" value="ECM29_N"/>
    <property type="match status" value="1"/>
</dbReference>
<dbReference type="GO" id="GO:0000502">
    <property type="term" value="C:proteasome complex"/>
    <property type="evidence" value="ECO:0007669"/>
    <property type="project" value="UniProtKB-KW"/>
</dbReference>
<feature type="region of interest" description="Disordered" evidence="2">
    <location>
        <begin position="346"/>
        <end position="376"/>
    </location>
</feature>
<protein>
    <submittedName>
        <fullName evidence="4">Proteasome-associated protein ECM29</fullName>
    </submittedName>
</protein>
<sequence>MDATLDKILNDVAHTDDSGLDVVLQAHLIPLLNCAGSDNQDIRSRAIELLSHITKRVRPNPDIRLPAQALIELFLTSPSFVVKNLTMIFADMAFARLAPLEKSALFRLVVLALGPTTGTTAAQDLQQGALLRMAVRALPQLSIPSTFAEARAAFSYFFTEQPRSETSHTFDHPLMKDQVLTLSSNLIALLDFSLDLLLCNPPDQKDSPCSTLPSDLVAIQTFVLKFLGSTLFRPFPNLVLKHALAASCSFESSVRTLGETLLKEVRPNADLEAPDLVASLYRLALGSASPVSPDGPATIVDGPDSKKRAPFSIQVAVMKILSRSVRAANTVPAAVTLLRTALLGPPLPKATPQQPPSPSPALPLPEPPVAPGPKTESFMKALGLAPQTTADSPKPVDSGPPLTTPSLQVAAVSFAQWVLLQASEDSLRAMAPALYVTALTLTSVYRPAQTEGQKSNPAQQQLEQRLRIHGTAPHHSAMRDFGYQCLGSLARRLPAVVRNSNGVALVAHCLEALRSEDASFRLALVEALSMLSGAFAHTVSPPLPPQIEDRLSQLMAEALQHPRSTPQARFAAVSWALRTRPFHDLTARLVCIIGAADPDQSVRDEARKGLNPPGVPFFMDPADAESPSASAAPATLEACPDFSEALKYLLPGAFSLTIPCQALGFLVHFLRVCLHTGSSEEYAARAGRLASDPAALGAYLGLLARALDPLQGVDSASRAALCENMAPLHFGVMEGAFALLEILVHLPPSGIPLPSVESLCGALFSKIAPQPARLALSKAIGIIALRTPNPSETLTRLAGEMSAFLSSAPKISAVDQLQSRILALGALCAQGVSAHCLPEPVFRQALGSLFDVLSVSGQHPTLLIGACRSLALVAGLGPLPISQSGSEGMSKEALFTTVLPPLLKHADLSVAQGALEVVGALCGGEATAWMGAKALATLTTHLSQSVKDDLIQLAVGETLAQMLTVAGPGIRLFCTLPSPQDMLFQEAADHDPLLPLLRDMAHPADRSHAQEVTFAEKWATDNAILRAPVAAGSPAASRPPVHQMRGFAKALLHAVLQQCTSERSSRGQRRSGVVWLLGIIHHAGCHPAVRERLSDVQEVFLGLISMADEYVQEICAKGMGAVYRAATEEDRKLLVRLVIEAFTDPQRISVEKTALMSDPEMMHVNRLQQGPADSRNAPDSPTQRIITYRELAGMAQELGYPPMVYCFFDMTESQPMWESPRGTRYHSRGLLRELTERSPEQLEAVILPKLYRFRFDPNDRIRDSMNALWRILVPNTNSLISRHFDRLVGELAASAHNPNWRVAQAALLGGVDLLARLTASGPGALGAAIPATANSTIDLLTRQHAFSRLLHEALLLIVDPPPSAFQHPSLAQAGWQLLDQLGMTMFVLVDWHQHDEGAQLRAAAQRAQAGGPGRGGDFALGLGAGDPTRHQSLSDQLLGTRQVGISVTRSEAQQAVEVFIPVLLSIFDFCQDPDTTTPLEHLFEGLMSPQENEQTRALAEEVLQGLPRTGLDAPVSLPSGLSAVMGAAAPRLSAHLQQWSLTALNRILNLAGSELLRPAHLTVRIVGALLTGIEARDHARAELEEAGGKATVQSLLNSLMGNTAPPGASAAVQRVLSQLTHANEDSPGAANTMSPEDSLNICLQALQSAGDLAASQAMGTLLVAVFRLVEQGGPPGAGKGWVINHGCRCAWTVHRWAELSGRTDAFKVQAPRLLRALLPLGTHPSRPIIAAVADAIAVLIPTLPSGVVARDLIEPATARFFTFDLDTMSAATLLLTSLMRHSAALVEDVRPLLMPLAFFGWSCCLVKRNAPPPRYRATRPSATSQDQEDEPLPAPRAAPSQEEAEAHRVREQWNTLRDSWREAWDSQIMSSTGTAIHLYLRDILRLVRRALVETDSAQSLAAKRCGSHVLHKACRLLHHEEQNPRPRSAPPAPGVTPHVMLSTLEQEMRLLPALLALIKGRPFTGKEDVIKACVSLSLALGLPATGDSSAGIPAAAEVGELLVGECTRGTVDSRIASLEQAGRFLECYSGAPVFEKAFSVILNFFGLAPTGGLASLRDLRHLWNVRAGVPLGALPTALLRALFKLLHVSWPDYRVSAPSQIPWVGASFGLCWSLLRDLPAPERGPCLECIDRMLSSTDPATRLLACGAKPQEQTVESAAAGSLTLENTVLMLSENLGSRNYEVNLGSVRLLFSMTTIVQTNFPHADSLRRRVATLLDDFQGDPELRLHFGNLAEALKRM</sequence>
<dbReference type="PANTHER" id="PTHR23346">
    <property type="entry name" value="TRANSLATIONAL ACTIVATOR GCN1-RELATED"/>
    <property type="match status" value="1"/>
</dbReference>
<reference evidence="4" key="1">
    <citation type="journal article" date="2022" name="bioRxiv">
        <title>Genomics of Preaxostyla Flagellates Illuminates Evolutionary Transitions and the Path Towards Mitochondrial Loss.</title>
        <authorList>
            <person name="Novak L.V.F."/>
            <person name="Treitli S.C."/>
            <person name="Pyrih J."/>
            <person name="Halakuc P."/>
            <person name="Pipaliya S.V."/>
            <person name="Vacek V."/>
            <person name="Brzon O."/>
            <person name="Soukal P."/>
            <person name="Eme L."/>
            <person name="Dacks J.B."/>
            <person name="Karnkowska A."/>
            <person name="Elias M."/>
            <person name="Hampl V."/>
        </authorList>
    </citation>
    <scope>NUCLEOTIDE SEQUENCE</scope>
    <source>
        <strain evidence="4">RCP-MX</strain>
    </source>
</reference>
<keyword evidence="5" id="KW-1185">Reference proteome</keyword>
<dbReference type="InterPro" id="IPR016024">
    <property type="entry name" value="ARM-type_fold"/>
</dbReference>
<organism evidence="4 5">
    <name type="scientific">Paratrimastix pyriformis</name>
    <dbReference type="NCBI Taxonomy" id="342808"/>
    <lineage>
        <taxon>Eukaryota</taxon>
        <taxon>Metamonada</taxon>
        <taxon>Preaxostyla</taxon>
        <taxon>Paratrimastigidae</taxon>
        <taxon>Paratrimastix</taxon>
    </lineage>
</organism>
<accession>A0ABQ8UJV9</accession>
<feature type="compositionally biased region" description="Pro residues" evidence="2">
    <location>
        <begin position="346"/>
        <end position="371"/>
    </location>
</feature>
<name>A0ABQ8UJV9_9EUKA</name>
<feature type="region of interest" description="Disordered" evidence="2">
    <location>
        <begin position="1814"/>
        <end position="1847"/>
    </location>
</feature>
<dbReference type="EMBL" id="JAPMOS010000022">
    <property type="protein sequence ID" value="KAJ4459098.1"/>
    <property type="molecule type" value="Genomic_DNA"/>
</dbReference>
<dbReference type="PANTHER" id="PTHR23346:SF19">
    <property type="entry name" value="PROTEASOME ADAPTER AND SCAFFOLD PROTEIN ECM29"/>
    <property type="match status" value="1"/>
</dbReference>
<proteinExistence type="predicted"/>